<dbReference type="AlphaFoldDB" id="A0A9P8QFE5"/>
<dbReference type="Proteomes" id="UP000774326">
    <property type="component" value="Unassembled WGS sequence"/>
</dbReference>
<sequence length="70" mass="8274">MENQIIKQVFQVWQFHDQFLDNSRKGFIDTVIEDTCKMEGHLNTFDTQIQQFIPDTLHDISLGIQSEIFT</sequence>
<evidence type="ECO:0000313" key="1">
    <source>
        <dbReference type="EMBL" id="KAH3688134.1"/>
    </source>
</evidence>
<accession>A0A9P8QFE5</accession>
<proteinExistence type="predicted"/>
<dbReference type="EMBL" id="JAEUBG010000519">
    <property type="protein sequence ID" value="KAH3688134.1"/>
    <property type="molecule type" value="Genomic_DNA"/>
</dbReference>
<name>A0A9P8QFE5_WICPI</name>
<reference evidence="1" key="2">
    <citation type="submission" date="2021-01" db="EMBL/GenBank/DDBJ databases">
        <authorList>
            <person name="Schikora-Tamarit M.A."/>
        </authorList>
    </citation>
    <scope>NUCLEOTIDE SEQUENCE</scope>
    <source>
        <strain evidence="1">CBS2887</strain>
    </source>
</reference>
<evidence type="ECO:0000313" key="2">
    <source>
        <dbReference type="Proteomes" id="UP000774326"/>
    </source>
</evidence>
<comment type="caution">
    <text evidence="1">The sequence shown here is derived from an EMBL/GenBank/DDBJ whole genome shotgun (WGS) entry which is preliminary data.</text>
</comment>
<organism evidence="1 2">
    <name type="scientific">Wickerhamomyces pijperi</name>
    <name type="common">Yeast</name>
    <name type="synonym">Pichia pijperi</name>
    <dbReference type="NCBI Taxonomy" id="599730"/>
    <lineage>
        <taxon>Eukaryota</taxon>
        <taxon>Fungi</taxon>
        <taxon>Dikarya</taxon>
        <taxon>Ascomycota</taxon>
        <taxon>Saccharomycotina</taxon>
        <taxon>Saccharomycetes</taxon>
        <taxon>Phaffomycetales</taxon>
        <taxon>Wickerhamomycetaceae</taxon>
        <taxon>Wickerhamomyces</taxon>
    </lineage>
</organism>
<reference evidence="1" key="1">
    <citation type="journal article" date="2021" name="Open Biol.">
        <title>Shared evolutionary footprints suggest mitochondrial oxidative damage underlies multiple complex I losses in fungi.</title>
        <authorList>
            <person name="Schikora-Tamarit M.A."/>
            <person name="Marcet-Houben M."/>
            <person name="Nosek J."/>
            <person name="Gabaldon T."/>
        </authorList>
    </citation>
    <scope>NUCLEOTIDE SEQUENCE</scope>
    <source>
        <strain evidence="1">CBS2887</strain>
    </source>
</reference>
<protein>
    <submittedName>
        <fullName evidence="1">Uncharacterized protein</fullName>
    </submittedName>
</protein>
<gene>
    <name evidence="1" type="ORF">WICPIJ_000905</name>
</gene>
<keyword evidence="2" id="KW-1185">Reference proteome</keyword>